<evidence type="ECO:0000313" key="3">
    <source>
        <dbReference type="Proteomes" id="UP000239649"/>
    </source>
</evidence>
<sequence>MKAPVLALLLLALCASNAWAWKCDIKLAGKNTAQRGWLVKPPITGNMRPLECPAGFEEGPKDVLERAVLKWFYDRAQPQLVAKGDRYGCDHGVKSAVVLGLNGCLQTWPKSVAKSEPTFMAQGKVRYTCVGAPHKKFLLGIDSEGVCKY</sequence>
<proteinExistence type="predicted"/>
<organism evidence="2 3">
    <name type="scientific">Micractinium conductrix</name>
    <dbReference type="NCBI Taxonomy" id="554055"/>
    <lineage>
        <taxon>Eukaryota</taxon>
        <taxon>Viridiplantae</taxon>
        <taxon>Chlorophyta</taxon>
        <taxon>core chlorophytes</taxon>
        <taxon>Trebouxiophyceae</taxon>
        <taxon>Chlorellales</taxon>
        <taxon>Chlorellaceae</taxon>
        <taxon>Chlorella clade</taxon>
        <taxon>Micractinium</taxon>
    </lineage>
</organism>
<evidence type="ECO:0000256" key="1">
    <source>
        <dbReference type="SAM" id="SignalP"/>
    </source>
</evidence>
<keyword evidence="3" id="KW-1185">Reference proteome</keyword>
<reference evidence="2 3" key="1">
    <citation type="journal article" date="2018" name="Plant J.">
        <title>Genome sequences of Chlorella sorokiniana UTEX 1602 and Micractinium conductrix SAG 241.80: implications to maltose excretion by a green alga.</title>
        <authorList>
            <person name="Arriola M.B."/>
            <person name="Velmurugan N."/>
            <person name="Zhang Y."/>
            <person name="Plunkett M.H."/>
            <person name="Hondzo H."/>
            <person name="Barney B.M."/>
        </authorList>
    </citation>
    <scope>NUCLEOTIDE SEQUENCE [LARGE SCALE GENOMIC DNA]</scope>
    <source>
        <strain evidence="2 3">SAG 241.80</strain>
    </source>
</reference>
<protein>
    <submittedName>
        <fullName evidence="2">Uncharacterized protein</fullName>
    </submittedName>
</protein>
<feature type="chain" id="PRO_5015192462" evidence="1">
    <location>
        <begin position="21"/>
        <end position="149"/>
    </location>
</feature>
<dbReference type="EMBL" id="LHPF02000001">
    <property type="protein sequence ID" value="PSC76544.1"/>
    <property type="molecule type" value="Genomic_DNA"/>
</dbReference>
<keyword evidence="1" id="KW-0732">Signal</keyword>
<dbReference type="Proteomes" id="UP000239649">
    <property type="component" value="Unassembled WGS sequence"/>
</dbReference>
<feature type="signal peptide" evidence="1">
    <location>
        <begin position="1"/>
        <end position="20"/>
    </location>
</feature>
<dbReference type="AlphaFoldDB" id="A0A2P6VR31"/>
<evidence type="ECO:0000313" key="2">
    <source>
        <dbReference type="EMBL" id="PSC76544.1"/>
    </source>
</evidence>
<name>A0A2P6VR31_9CHLO</name>
<accession>A0A2P6VR31</accession>
<comment type="caution">
    <text evidence="2">The sequence shown here is derived from an EMBL/GenBank/DDBJ whole genome shotgun (WGS) entry which is preliminary data.</text>
</comment>
<gene>
    <name evidence="2" type="ORF">C2E20_0455</name>
</gene>